<dbReference type="Gene3D" id="3.40.50.1820">
    <property type="entry name" value="alpha/beta hydrolase"/>
    <property type="match status" value="1"/>
</dbReference>
<dbReference type="InterPro" id="IPR020807">
    <property type="entry name" value="PKS_DH"/>
</dbReference>
<feature type="domain" description="PKS/mFAS DH" evidence="8">
    <location>
        <begin position="991"/>
        <end position="1259"/>
    </location>
</feature>
<feature type="domain" description="Ketosynthase family 3 (KS3)" evidence="7">
    <location>
        <begin position="99"/>
        <end position="518"/>
    </location>
</feature>
<dbReference type="SUPFAM" id="SSF55048">
    <property type="entry name" value="Probable ACP-binding domain of malonyl-CoA ACP transacylase"/>
    <property type="match status" value="1"/>
</dbReference>
<dbReference type="STRING" id="490629.SAMN05216266_111175"/>
<dbReference type="Pfam" id="PF14765">
    <property type="entry name" value="PS-DH"/>
    <property type="match status" value="1"/>
</dbReference>
<dbReference type="InterPro" id="IPR014043">
    <property type="entry name" value="Acyl_transferase_dom"/>
</dbReference>
<dbReference type="EMBL" id="FOKG01000011">
    <property type="protein sequence ID" value="SFB44201.1"/>
    <property type="molecule type" value="Genomic_DNA"/>
</dbReference>
<dbReference type="SMART" id="SM00827">
    <property type="entry name" value="PKS_AT"/>
    <property type="match status" value="1"/>
</dbReference>
<dbReference type="InterPro" id="IPR014030">
    <property type="entry name" value="Ketoacyl_synth_N"/>
</dbReference>
<dbReference type="Gene3D" id="3.10.129.110">
    <property type="entry name" value="Polyketide synthase dehydratase"/>
    <property type="match status" value="1"/>
</dbReference>
<dbReference type="InterPro" id="IPR018201">
    <property type="entry name" value="Ketoacyl_synth_AS"/>
</dbReference>
<dbReference type="InterPro" id="IPR009081">
    <property type="entry name" value="PP-bd_ACP"/>
</dbReference>
<dbReference type="GO" id="GO:0005737">
    <property type="term" value="C:cytoplasm"/>
    <property type="evidence" value="ECO:0007669"/>
    <property type="project" value="TreeGrafter"/>
</dbReference>
<dbReference type="InterPro" id="IPR049551">
    <property type="entry name" value="PKS_DH_C"/>
</dbReference>
<dbReference type="InterPro" id="IPR016036">
    <property type="entry name" value="Malonyl_transacylase_ACP-bd"/>
</dbReference>
<dbReference type="InterPro" id="IPR042104">
    <property type="entry name" value="PKS_dehydratase_sf"/>
</dbReference>
<dbReference type="InterPro" id="IPR020841">
    <property type="entry name" value="PKS_Beta-ketoAc_synthase_dom"/>
</dbReference>
<evidence type="ECO:0000256" key="5">
    <source>
        <dbReference type="SAM" id="MobiDB-lite"/>
    </source>
</evidence>
<gene>
    <name evidence="9" type="ORF">SAMN05216266_111175</name>
</gene>
<dbReference type="SMART" id="SM00825">
    <property type="entry name" value="PKS_KS"/>
    <property type="match status" value="1"/>
</dbReference>
<dbReference type="Pfam" id="PF21089">
    <property type="entry name" value="PKS_DH_N"/>
    <property type="match status" value="1"/>
</dbReference>
<dbReference type="InterPro" id="IPR057326">
    <property type="entry name" value="KR_dom"/>
</dbReference>
<dbReference type="GO" id="GO:0071770">
    <property type="term" value="P:DIM/DIP cell wall layer assembly"/>
    <property type="evidence" value="ECO:0007669"/>
    <property type="project" value="TreeGrafter"/>
</dbReference>
<dbReference type="Gene3D" id="3.40.47.10">
    <property type="match status" value="1"/>
</dbReference>
<dbReference type="SUPFAM" id="SSF53901">
    <property type="entry name" value="Thiolase-like"/>
    <property type="match status" value="1"/>
</dbReference>
<keyword evidence="10" id="KW-1185">Reference proteome</keyword>
<feature type="region of interest" description="N-terminal hotdog fold" evidence="4">
    <location>
        <begin position="991"/>
        <end position="1110"/>
    </location>
</feature>
<keyword evidence="2" id="KW-0597">Phosphoprotein</keyword>
<feature type="region of interest" description="Disordered" evidence="5">
    <location>
        <begin position="1817"/>
        <end position="1844"/>
    </location>
</feature>
<evidence type="ECO:0000259" key="6">
    <source>
        <dbReference type="PROSITE" id="PS50075"/>
    </source>
</evidence>
<dbReference type="InterPro" id="IPR014031">
    <property type="entry name" value="Ketoacyl_synth_C"/>
</dbReference>
<dbReference type="Gene3D" id="3.30.70.250">
    <property type="entry name" value="Malonyl-CoA ACP transacylase, ACP-binding"/>
    <property type="match status" value="1"/>
</dbReference>
<evidence type="ECO:0000313" key="9">
    <source>
        <dbReference type="EMBL" id="SFB44201.1"/>
    </source>
</evidence>
<dbReference type="PROSITE" id="PS00606">
    <property type="entry name" value="KS3_1"/>
    <property type="match status" value="1"/>
</dbReference>
<dbReference type="SUPFAM" id="SSF53474">
    <property type="entry name" value="alpha/beta-Hydrolases"/>
    <property type="match status" value="1"/>
</dbReference>
<evidence type="ECO:0000256" key="4">
    <source>
        <dbReference type="PROSITE-ProRule" id="PRU01363"/>
    </source>
</evidence>
<dbReference type="GO" id="GO:0004315">
    <property type="term" value="F:3-oxoacyl-[acyl-carrier-protein] synthase activity"/>
    <property type="evidence" value="ECO:0007669"/>
    <property type="project" value="InterPro"/>
</dbReference>
<dbReference type="InterPro" id="IPR016039">
    <property type="entry name" value="Thiolase-like"/>
</dbReference>
<dbReference type="CDD" id="cd00833">
    <property type="entry name" value="PKS"/>
    <property type="match status" value="1"/>
</dbReference>
<dbReference type="Pfam" id="PF08659">
    <property type="entry name" value="KR"/>
    <property type="match status" value="1"/>
</dbReference>
<dbReference type="InterPro" id="IPR049552">
    <property type="entry name" value="PKS_DH_N"/>
</dbReference>
<dbReference type="GO" id="GO:0006633">
    <property type="term" value="P:fatty acid biosynthetic process"/>
    <property type="evidence" value="ECO:0007669"/>
    <property type="project" value="InterPro"/>
</dbReference>
<dbReference type="InterPro" id="IPR032821">
    <property type="entry name" value="PKS_assoc"/>
</dbReference>
<dbReference type="InterPro" id="IPR036736">
    <property type="entry name" value="ACP-like_sf"/>
</dbReference>
<dbReference type="InterPro" id="IPR020806">
    <property type="entry name" value="PKS_PP-bd"/>
</dbReference>
<evidence type="ECO:0000256" key="3">
    <source>
        <dbReference type="ARBA" id="ARBA00022679"/>
    </source>
</evidence>
<dbReference type="SUPFAM" id="SSF51735">
    <property type="entry name" value="NAD(P)-binding Rossmann-fold domains"/>
    <property type="match status" value="2"/>
</dbReference>
<dbReference type="InterPro" id="IPR013968">
    <property type="entry name" value="PKS_KR"/>
</dbReference>
<protein>
    <submittedName>
        <fullName evidence="9">Phthiocerol/phenolphthiocerol synthesis type-I polyketide synthase D</fullName>
    </submittedName>
</protein>
<dbReference type="Proteomes" id="UP000243799">
    <property type="component" value="Unassembled WGS sequence"/>
</dbReference>
<dbReference type="Pfam" id="PF16197">
    <property type="entry name" value="KAsynt_C_assoc"/>
    <property type="match status" value="1"/>
</dbReference>
<dbReference type="OrthoDB" id="9778690at2"/>
<feature type="compositionally biased region" description="Basic and acidic residues" evidence="5">
    <location>
        <begin position="1826"/>
        <end position="1836"/>
    </location>
</feature>
<dbReference type="RefSeq" id="WP_091674646.1">
    <property type="nucleotide sequence ID" value="NZ_FOKG01000011.1"/>
</dbReference>
<name>A0A1I1B1S3_9PSEU</name>
<dbReference type="FunFam" id="3.40.47.10:FF:000019">
    <property type="entry name" value="Polyketide synthase type I"/>
    <property type="match status" value="1"/>
</dbReference>
<keyword evidence="3" id="KW-0808">Transferase</keyword>
<keyword evidence="1" id="KW-0596">Phosphopantetheine</keyword>
<reference evidence="10" key="1">
    <citation type="submission" date="2016-10" db="EMBL/GenBank/DDBJ databases">
        <authorList>
            <person name="Varghese N."/>
            <person name="Submissions S."/>
        </authorList>
    </citation>
    <scope>NUCLEOTIDE SEQUENCE [LARGE SCALE GENOMIC DNA]</scope>
    <source>
        <strain evidence="10">CGMCC 4.3568</strain>
    </source>
</reference>
<dbReference type="Pfam" id="PF00698">
    <property type="entry name" value="Acyl_transf_1"/>
    <property type="match status" value="1"/>
</dbReference>
<dbReference type="SUPFAM" id="SSF47336">
    <property type="entry name" value="ACP-like"/>
    <property type="match status" value="2"/>
</dbReference>
<feature type="active site" description="Proton donor; for dehydratase activity" evidence="4">
    <location>
        <position position="1178"/>
    </location>
</feature>
<feature type="domain" description="Carrier" evidence="6">
    <location>
        <begin position="1737"/>
        <end position="1814"/>
    </location>
</feature>
<proteinExistence type="predicted"/>
<evidence type="ECO:0000259" key="8">
    <source>
        <dbReference type="PROSITE" id="PS52019"/>
    </source>
</evidence>
<feature type="region of interest" description="C-terminal hotdog fold" evidence="4">
    <location>
        <begin position="1122"/>
        <end position="1259"/>
    </location>
</feature>
<dbReference type="Gene3D" id="3.40.366.10">
    <property type="entry name" value="Malonyl-Coenzyme A Acyl Carrier Protein, domain 2"/>
    <property type="match status" value="1"/>
</dbReference>
<feature type="active site" description="Proton acceptor; for dehydratase activity" evidence="4">
    <location>
        <position position="1023"/>
    </location>
</feature>
<dbReference type="GO" id="GO:0004312">
    <property type="term" value="F:fatty acid synthase activity"/>
    <property type="evidence" value="ECO:0007669"/>
    <property type="project" value="TreeGrafter"/>
</dbReference>
<evidence type="ECO:0000313" key="10">
    <source>
        <dbReference type="Proteomes" id="UP000243799"/>
    </source>
</evidence>
<dbReference type="PROSITE" id="PS52019">
    <property type="entry name" value="PKS_MFAS_DH"/>
    <property type="match status" value="1"/>
</dbReference>
<dbReference type="Pfam" id="PF00975">
    <property type="entry name" value="Thioesterase"/>
    <property type="match status" value="1"/>
</dbReference>
<dbReference type="PROSITE" id="PS52004">
    <property type="entry name" value="KS3_2"/>
    <property type="match status" value="1"/>
</dbReference>
<dbReference type="SMART" id="SM00823">
    <property type="entry name" value="PKS_PP"/>
    <property type="match status" value="2"/>
</dbReference>
<dbReference type="PANTHER" id="PTHR43775:SF37">
    <property type="entry name" value="SI:DKEY-61P9.11"/>
    <property type="match status" value="1"/>
</dbReference>
<dbReference type="InterPro" id="IPR006162">
    <property type="entry name" value="Ppantetheine_attach_site"/>
</dbReference>
<dbReference type="SUPFAM" id="SSF52151">
    <property type="entry name" value="FabD/lysophospholipase-like"/>
    <property type="match status" value="1"/>
</dbReference>
<dbReference type="PROSITE" id="PS00012">
    <property type="entry name" value="PHOSPHOPANTETHEINE"/>
    <property type="match status" value="1"/>
</dbReference>
<accession>A0A1I1B1S3</accession>
<sequence>MTAAPGSEREWRQWLAERLANLLERPIGEAELCRPLQECGVSSRAAVGLAAEIGELCGAEVSGTLLWAAPTITDLARTLAGALPEPDDQRAAGSPGASGEPVAVVGVGCRFPGAPNAAEFWRLLRSGTSAIGEIPAGRWEQFAGGQDLSGLPRGAGVLEDIAGFDADFFGITPREAEVMDPQQRVLLEVAWEALADAAIPPTSLHGTGTGVFVGLSATEYSGLTMTNLGGIDAWSGTGAAAALAANRLSYVLGAHGPSLTIDTACSSSLVAVHQAVRSLASGESSAALACGVNLVLSPAITANFAAAGALAADGRCKPFDATADGIVRGEGCGVVVLKRLADARRAGDRVHAVIRGSEVNSDGRSNGIMAPNPLAQQRLLRKAYATAGVRARTVDYVEAHGTGTLLGDPIEAGALAEVLGAGRTPDRPLLLGSVKSNLGHLEGAAGIAGLIKVVLALRHATLPRSLHFTEPNPHIDFAAAALRVVAEEQTWPRYSGVARAGVSAFGFGGTNAHVVLEEWPRAVPRAGGDEEQGRPEVVALSARSERRLRTRAGALVSWLDAEPSGGSIADIAAAVPHGADGAHSDAPGSVRGAVVARDRDELRQRLDALSRSTPHPSVLIGQSSGGPTADGPVLVFSGHGSQWPGMGQRLLAEEPAFDHAVRALDADFAEQAGSTLSEMLTSGARMGELNVNQPVLFGMQVALAALWRDHGVVPAAVIGHSVGEVAAAVVAGALSAGQGLRVVLARSQLLAAVDSAGTGAMALVELTEAELRERAGRFPGVGIAVYAAPSQCTVSGPAEQVTELVTEVEAKGGLARLLPVGGAGHSAAVDPLLDRLTAALDGLRPARPTVGCYSSVLDDPRGPVVFDAAHWAMNLRRPVRFTQAVAAAVADGHRVFVEVSPHPIAARAIEQTAGSDSAVVIPTLRRGAPGDTSGGFAAAVAAMYLADGPEILRRRYPQRVVADLPPPVWEHRRFWAEGAVADAPERASGRHPMLGTAVEVPDGAQHLWYGDVGLGAHPWLADHGTREVAVFPGTGYVELALAAARDLLGEPVELRDVVLHRLLPLGEHTAVCVSARPGPAGTLLLTMFARVSGEWARHAEATAARDGRNGTAGAHRALNAGVDQLVPVPLYHRMDAAGQVYGPTFRGLRDVRATEGRAVAQVRQPDSSAYVLHPALADMCLHALAAAAGDPGNQLWVPTGFGRVRLTGDPRLGVTVTAELAESENGTRAGTVRLHGADGRTLVEIGDVSVAPLTRAHVPLPLEKLTYRASWESAAPQSPAQGRPVLLLHGDDDPGRERADALAAALAKAGDEPGLLPVKQLADLPRMLRARPGTGAVVVLTDDAPDVADVRSAQVTVLTACGVVRELAEFGSAAPRLWFVTGGGAAVEPGEPVRPGPAALHGLIRVLAFEHPELRASLLDATTARDIAVELAANGQDDEIAWRTGNRYVRRLRRHRLDVPEGAAPSVRAGAYVVTGGLGGLGLAAADWLAGRGATRVVLSARRAADGEARARIDRLRESGVDIVVESGDIAEPGVADELVLAATHDGLALRGVIHAAGVLADGTVLSLKASDLEAVWHAKAEGALRLHEACTALRLDWWVSYSSAAALFGSPGQTSYATANAWLDAFAAWQRAQGVPASSVQWGPWGEIGGAANRDNPLLDPLSPTEALAALGAVLAAEPGETAVSRVHTAAVLDLFPQLAHRPYTEILTSGTVPERATPATDWPGVHGLRELCRDEALAAVRKHIVGVVADLMRFDPALLDTSAPLTSLGLDSLLAMRARAAIERDLGLSLPMPLLLRGASLTDIAEYCAGDLGLAAERDDENSPEPRDTKDTKDTAAAGPGPRDFAERWVALQWRRVLGGAEPAVDVPFDQVAGQADRDRLSQCVSAELGAPVTVDKLFAVPTIAGMATTLRPQLEGHAGGAVRELAQGTDGGALFLFHPAGGSTAVYRPLVRLLDPEVACFGMERFTEPDDVEVKAARYLRLIRERRPHGPYRLGGWSFGGCLAYEVARQLTAEGEEVELLFLIDSILPLSVPGVPERELLTQRLRRFADQLEQTYQVSLGVSDDDLGRLDERAQVELVMRRMREAVPGIGDAVAEHQYTSYVDARIAERYRPGGYLGPVLLFRAAAPHPLTTSLDPRYLRTDAALGWDEYCHDLEIVRVPGDHISMIDPPNVSVIAERLNAALRPARTVPR</sequence>
<dbReference type="InterPro" id="IPR001227">
    <property type="entry name" value="Ac_transferase_dom_sf"/>
</dbReference>
<dbReference type="SMART" id="SM00826">
    <property type="entry name" value="PKS_DH"/>
    <property type="match status" value="1"/>
</dbReference>
<dbReference type="InterPro" id="IPR036291">
    <property type="entry name" value="NAD(P)-bd_dom_sf"/>
</dbReference>
<dbReference type="InterPro" id="IPR001031">
    <property type="entry name" value="Thioesterase"/>
</dbReference>
<organism evidence="9 10">
    <name type="scientific">Amycolatopsis marina</name>
    <dbReference type="NCBI Taxonomy" id="490629"/>
    <lineage>
        <taxon>Bacteria</taxon>
        <taxon>Bacillati</taxon>
        <taxon>Actinomycetota</taxon>
        <taxon>Actinomycetes</taxon>
        <taxon>Pseudonocardiales</taxon>
        <taxon>Pseudonocardiaceae</taxon>
        <taxon>Amycolatopsis</taxon>
    </lineage>
</organism>
<dbReference type="Gene3D" id="3.40.50.720">
    <property type="entry name" value="NAD(P)-binding Rossmann-like Domain"/>
    <property type="match status" value="1"/>
</dbReference>
<dbReference type="Pfam" id="PF00550">
    <property type="entry name" value="PP-binding"/>
    <property type="match status" value="2"/>
</dbReference>
<dbReference type="PANTHER" id="PTHR43775">
    <property type="entry name" value="FATTY ACID SYNTHASE"/>
    <property type="match status" value="1"/>
</dbReference>
<dbReference type="Gene3D" id="1.10.1200.10">
    <property type="entry name" value="ACP-like"/>
    <property type="match status" value="2"/>
</dbReference>
<dbReference type="GO" id="GO:0005886">
    <property type="term" value="C:plasma membrane"/>
    <property type="evidence" value="ECO:0007669"/>
    <property type="project" value="TreeGrafter"/>
</dbReference>
<dbReference type="InterPro" id="IPR029058">
    <property type="entry name" value="AB_hydrolase_fold"/>
</dbReference>
<evidence type="ECO:0000256" key="1">
    <source>
        <dbReference type="ARBA" id="ARBA00022450"/>
    </source>
</evidence>
<dbReference type="GO" id="GO:0031177">
    <property type="term" value="F:phosphopantetheine binding"/>
    <property type="evidence" value="ECO:0007669"/>
    <property type="project" value="InterPro"/>
</dbReference>
<evidence type="ECO:0000256" key="2">
    <source>
        <dbReference type="ARBA" id="ARBA00022553"/>
    </source>
</evidence>
<dbReference type="InterPro" id="IPR050091">
    <property type="entry name" value="PKS_NRPS_Biosynth_Enz"/>
</dbReference>
<dbReference type="InterPro" id="IPR016035">
    <property type="entry name" value="Acyl_Trfase/lysoPLipase"/>
</dbReference>
<dbReference type="Pfam" id="PF02801">
    <property type="entry name" value="Ketoacyl-synt_C"/>
    <property type="match status" value="1"/>
</dbReference>
<dbReference type="InterPro" id="IPR049900">
    <property type="entry name" value="PKS_mFAS_DH"/>
</dbReference>
<evidence type="ECO:0000259" key="7">
    <source>
        <dbReference type="PROSITE" id="PS52004"/>
    </source>
</evidence>
<dbReference type="SMART" id="SM00822">
    <property type="entry name" value="PKS_KR"/>
    <property type="match status" value="1"/>
</dbReference>
<dbReference type="Pfam" id="PF00109">
    <property type="entry name" value="ketoacyl-synt"/>
    <property type="match status" value="1"/>
</dbReference>
<dbReference type="PROSITE" id="PS50075">
    <property type="entry name" value="CARRIER"/>
    <property type="match status" value="1"/>
</dbReference>